<dbReference type="AlphaFoldDB" id="A0A382HT04"/>
<feature type="compositionally biased region" description="Basic residues" evidence="1">
    <location>
        <begin position="1"/>
        <end position="10"/>
    </location>
</feature>
<feature type="compositionally biased region" description="Basic residues" evidence="1">
    <location>
        <begin position="40"/>
        <end position="49"/>
    </location>
</feature>
<feature type="region of interest" description="Disordered" evidence="1">
    <location>
        <begin position="1"/>
        <end position="101"/>
    </location>
</feature>
<accession>A0A382HT04</accession>
<feature type="non-terminal residue" evidence="2">
    <location>
        <position position="101"/>
    </location>
</feature>
<proteinExistence type="predicted"/>
<feature type="compositionally biased region" description="Gly residues" evidence="1">
    <location>
        <begin position="11"/>
        <end position="22"/>
    </location>
</feature>
<protein>
    <submittedName>
        <fullName evidence="2">Uncharacterized protein</fullName>
    </submittedName>
</protein>
<feature type="non-terminal residue" evidence="2">
    <location>
        <position position="1"/>
    </location>
</feature>
<reference evidence="2" key="1">
    <citation type="submission" date="2018-05" db="EMBL/GenBank/DDBJ databases">
        <authorList>
            <person name="Lanie J.A."/>
            <person name="Ng W.-L."/>
            <person name="Kazmierczak K.M."/>
            <person name="Andrzejewski T.M."/>
            <person name="Davidsen T.M."/>
            <person name="Wayne K.J."/>
            <person name="Tettelin H."/>
            <person name="Glass J.I."/>
            <person name="Rusch D."/>
            <person name="Podicherti R."/>
            <person name="Tsui H.-C.T."/>
            <person name="Winkler M.E."/>
        </authorList>
    </citation>
    <scope>NUCLEOTIDE SEQUENCE</scope>
</reference>
<organism evidence="2">
    <name type="scientific">marine metagenome</name>
    <dbReference type="NCBI Taxonomy" id="408172"/>
    <lineage>
        <taxon>unclassified sequences</taxon>
        <taxon>metagenomes</taxon>
        <taxon>ecological metagenomes</taxon>
    </lineage>
</organism>
<gene>
    <name evidence="2" type="ORF">METZ01_LOCUS243292</name>
</gene>
<evidence type="ECO:0000313" key="2">
    <source>
        <dbReference type="EMBL" id="SVB90438.1"/>
    </source>
</evidence>
<sequence length="101" mass="10960">RFRGSRRGRGGHPGAGQGGGQAMGPQVHHDGASGLADHAVRRRGPRRRGFALTTGSRQARKHRQPRGDRDRIAGRPVGRSPEPGYHGCHRGGRRWHLDGPV</sequence>
<dbReference type="EMBL" id="UINC01063132">
    <property type="protein sequence ID" value="SVB90438.1"/>
    <property type="molecule type" value="Genomic_DNA"/>
</dbReference>
<evidence type="ECO:0000256" key="1">
    <source>
        <dbReference type="SAM" id="MobiDB-lite"/>
    </source>
</evidence>
<name>A0A382HT04_9ZZZZ</name>